<evidence type="ECO:0000313" key="13">
    <source>
        <dbReference type="EMBL" id="KAK2572944.1"/>
    </source>
</evidence>
<accession>A0AAD9VFV6</accession>
<keyword evidence="4 9" id="KW-1133">Transmembrane helix</keyword>
<feature type="domain" description="TRPM-like" evidence="12">
    <location>
        <begin position="440"/>
        <end position="632"/>
    </location>
</feature>
<keyword evidence="14" id="KW-1185">Reference proteome</keyword>
<dbReference type="GO" id="GO:0005886">
    <property type="term" value="C:plasma membrane"/>
    <property type="evidence" value="ECO:0007669"/>
    <property type="project" value="TreeGrafter"/>
</dbReference>
<keyword evidence="7" id="KW-0407">Ion channel</keyword>
<evidence type="ECO:0000256" key="5">
    <source>
        <dbReference type="ARBA" id="ARBA00023065"/>
    </source>
</evidence>
<evidence type="ECO:0000256" key="6">
    <source>
        <dbReference type="ARBA" id="ARBA00023136"/>
    </source>
</evidence>
<keyword evidence="13" id="KW-0675">Receptor</keyword>
<dbReference type="PANTHER" id="PTHR13800:SF12">
    <property type="entry name" value="TRANSIENT RECEPTOR POTENTIAL CATION CHANNEL SUBFAMILY M MEMBER-LIKE 2"/>
    <property type="match status" value="1"/>
</dbReference>
<dbReference type="PANTHER" id="PTHR13800">
    <property type="entry name" value="TRANSIENT RECEPTOR POTENTIAL CATION CHANNEL, SUBFAMILY M, MEMBER 6"/>
    <property type="match status" value="1"/>
</dbReference>
<evidence type="ECO:0000259" key="11">
    <source>
        <dbReference type="Pfam" id="PF18139"/>
    </source>
</evidence>
<evidence type="ECO:0000256" key="9">
    <source>
        <dbReference type="SAM" id="Phobius"/>
    </source>
</evidence>
<keyword evidence="5" id="KW-0406">Ion transport</keyword>
<evidence type="ECO:0000256" key="2">
    <source>
        <dbReference type="ARBA" id="ARBA00022448"/>
    </source>
</evidence>
<feature type="transmembrane region" description="Helical" evidence="9">
    <location>
        <begin position="783"/>
        <end position="802"/>
    </location>
</feature>
<feature type="transmembrane region" description="Helical" evidence="9">
    <location>
        <begin position="975"/>
        <end position="997"/>
    </location>
</feature>
<feature type="domain" description="TRPM SLOG" evidence="11">
    <location>
        <begin position="200"/>
        <end position="289"/>
    </location>
</feature>
<feature type="domain" description="Ion transport" evidence="10">
    <location>
        <begin position="749"/>
        <end position="1002"/>
    </location>
</feature>
<dbReference type="GO" id="GO:0099604">
    <property type="term" value="F:ligand-gated calcium channel activity"/>
    <property type="evidence" value="ECO:0007669"/>
    <property type="project" value="TreeGrafter"/>
</dbReference>
<feature type="region of interest" description="Disordered" evidence="8">
    <location>
        <begin position="1"/>
        <end position="44"/>
    </location>
</feature>
<reference evidence="13" key="1">
    <citation type="journal article" date="2023" name="G3 (Bethesda)">
        <title>Whole genome assembly and annotation of the endangered Caribbean coral Acropora cervicornis.</title>
        <authorList>
            <person name="Selwyn J.D."/>
            <person name="Vollmer S.V."/>
        </authorList>
    </citation>
    <scope>NUCLEOTIDE SEQUENCE</scope>
    <source>
        <strain evidence="13">K2</strain>
    </source>
</reference>
<sequence>MEKANKKTGGSGQGSSVVKRRRRQLGTAHARRQARNYSNSVTRELPNEDIVDELRSSHESSLVEGSAAFLKSLLCETDGFDSEMTRCCCGRPENKHGKLTTVQEENEEVEVASEIGEKDVFDSNHNEEEEFEIKGTVLPVKGKAGLPPVRTSKSSKNMKIDHLLVTKKEWSMKNDVKEFPTNAFGHIKFENVYNSTLKPAKYIRLSDDTKPELTLDLMVRQWKLKKPDIVVSIHGGLKNFQLDPRHKEIFNRGLIKAAKTTNSGAWIITGGVNLGIMKTVGHAVQEGQSMHWGGKSKFGLGVPVVTVVLEGGADALKAVKESVMHGIPAVVVEGTRRAADILAFAHNNCEFYAGNEEYIKEIVDIVNSCIYDERLINEKNNLELDLAILSALLKAQGACNVDSMNNACVCRTDLLGKGASKLDQLKLALTWNRVDVAEEKIFTPDTDWPPGSLDDVMLDALRLGRVDFVKLFLAHGVSMRDFLTVSRLTKLYNSADPGNHLFSLLSNIAGVRSGPYSLRHISRLLEELIGAHCEPLYFEDTSRTNELGASLSAVDNASLTAVDNVDGERGIVSVKFQPKTEDDISEDATRFEKPFRELFLWAVLLNRFELARFIWQKSEEAITDALAACRLFQFENLAIGVLDECYNEDEVLSEMLVERDLSKWGGMCALKLAAAAKAKRFLAHPCCQSSLNSLWKSRGMPRVKYWKVVLVLLCPLMIFNIFFYDEENPKRKLSLWKKISIFYDAPITKFWSHLGMHLFFLGLYTFVILFSFRKPPRPSIYEIILLCWIGVIIVDEIRQVILEETNSVRRKLELYFQTSVNVIDACANVIALVGFVLRFFEVTWEAARVLYCINFVIFSLRLFRMYFVSGYLGPKIIMIKRMFSLCLSSQLADVFMWMCLLLICVCSYGVFRQALFFANKEPYWGVINDVFYKPYWHVYGELFIEQQAEEGKLATGEIPLHDGGHLKWIHRVLMAAYLLFTNVLLINLLIAIFSNVFNEVEVNSYQIWKYQYYYLVMEYSKQPPLAPPFAILYHIVEFVRWLGKKCRKNKVSPEFTSEDLELLRLFELECAAAYHQRVDEQKRTGTEERIRKTSER</sequence>
<dbReference type="InterPro" id="IPR005821">
    <property type="entry name" value="Ion_trans_dom"/>
</dbReference>
<dbReference type="InterPro" id="IPR041491">
    <property type="entry name" value="TRPM_SLOG"/>
</dbReference>
<evidence type="ECO:0000256" key="1">
    <source>
        <dbReference type="ARBA" id="ARBA00004141"/>
    </source>
</evidence>
<name>A0AAD9VFV6_ACRCE</name>
<evidence type="ECO:0000256" key="4">
    <source>
        <dbReference type="ARBA" id="ARBA00022989"/>
    </source>
</evidence>
<feature type="domain" description="TRPM SLOG" evidence="11">
    <location>
        <begin position="300"/>
        <end position="363"/>
    </location>
</feature>
<evidence type="ECO:0000256" key="8">
    <source>
        <dbReference type="SAM" id="MobiDB-lite"/>
    </source>
</evidence>
<reference evidence="13" key="2">
    <citation type="journal article" date="2023" name="Science">
        <title>Genomic signatures of disease resistance in endangered staghorn corals.</title>
        <authorList>
            <person name="Vollmer S.V."/>
            <person name="Selwyn J.D."/>
            <person name="Despard B.A."/>
            <person name="Roesel C.L."/>
        </authorList>
    </citation>
    <scope>NUCLEOTIDE SEQUENCE</scope>
    <source>
        <strain evidence="13">K2</strain>
    </source>
</reference>
<feature type="transmembrane region" description="Helical" evidence="9">
    <location>
        <begin position="750"/>
        <end position="771"/>
    </location>
</feature>
<evidence type="ECO:0000256" key="7">
    <source>
        <dbReference type="ARBA" id="ARBA00023303"/>
    </source>
</evidence>
<dbReference type="EMBL" id="JARQWQ010000003">
    <property type="protein sequence ID" value="KAK2572944.1"/>
    <property type="molecule type" value="Genomic_DNA"/>
</dbReference>
<comment type="subcellular location">
    <subcellularLocation>
        <location evidence="1">Membrane</location>
        <topology evidence="1">Multi-pass membrane protein</topology>
    </subcellularLocation>
</comment>
<keyword evidence="3 9" id="KW-0812">Transmembrane</keyword>
<evidence type="ECO:0000313" key="14">
    <source>
        <dbReference type="Proteomes" id="UP001249851"/>
    </source>
</evidence>
<feature type="transmembrane region" description="Helical" evidence="9">
    <location>
        <begin position="894"/>
        <end position="911"/>
    </location>
</feature>
<feature type="domain" description="TRPM-like" evidence="12">
    <location>
        <begin position="633"/>
        <end position="684"/>
    </location>
</feature>
<keyword evidence="2" id="KW-0813">Transport</keyword>
<evidence type="ECO:0000259" key="12">
    <source>
        <dbReference type="Pfam" id="PF25508"/>
    </source>
</evidence>
<feature type="transmembrane region" description="Helical" evidence="9">
    <location>
        <begin position="849"/>
        <end position="874"/>
    </location>
</feature>
<evidence type="ECO:0000256" key="3">
    <source>
        <dbReference type="ARBA" id="ARBA00022692"/>
    </source>
</evidence>
<evidence type="ECO:0000259" key="10">
    <source>
        <dbReference type="Pfam" id="PF00520"/>
    </source>
</evidence>
<keyword evidence="6 9" id="KW-0472">Membrane</keyword>
<dbReference type="AlphaFoldDB" id="A0AAD9VFV6"/>
<proteinExistence type="predicted"/>
<feature type="transmembrane region" description="Helical" evidence="9">
    <location>
        <begin position="814"/>
        <end position="837"/>
    </location>
</feature>
<dbReference type="Proteomes" id="UP001249851">
    <property type="component" value="Unassembled WGS sequence"/>
</dbReference>
<feature type="transmembrane region" description="Helical" evidence="9">
    <location>
        <begin position="705"/>
        <end position="724"/>
    </location>
</feature>
<dbReference type="InterPro" id="IPR050927">
    <property type="entry name" value="TRPM"/>
</dbReference>
<dbReference type="InterPro" id="IPR057366">
    <property type="entry name" value="TRPM-like"/>
</dbReference>
<dbReference type="Pfam" id="PF18139">
    <property type="entry name" value="LSDAT_euk"/>
    <property type="match status" value="2"/>
</dbReference>
<protein>
    <submittedName>
        <fullName evidence="13">Transient receptor potential cation channel subfamily M member 1</fullName>
    </submittedName>
</protein>
<dbReference type="Pfam" id="PF25508">
    <property type="entry name" value="TRPM2"/>
    <property type="match status" value="2"/>
</dbReference>
<feature type="compositionally biased region" description="Basic residues" evidence="8">
    <location>
        <begin position="18"/>
        <end position="34"/>
    </location>
</feature>
<organism evidence="13 14">
    <name type="scientific">Acropora cervicornis</name>
    <name type="common">Staghorn coral</name>
    <dbReference type="NCBI Taxonomy" id="6130"/>
    <lineage>
        <taxon>Eukaryota</taxon>
        <taxon>Metazoa</taxon>
        <taxon>Cnidaria</taxon>
        <taxon>Anthozoa</taxon>
        <taxon>Hexacorallia</taxon>
        <taxon>Scleractinia</taxon>
        <taxon>Astrocoeniina</taxon>
        <taxon>Acroporidae</taxon>
        <taxon>Acropora</taxon>
    </lineage>
</organism>
<gene>
    <name evidence="13" type="ORF">P5673_001960</name>
</gene>
<dbReference type="Pfam" id="PF00520">
    <property type="entry name" value="Ion_trans"/>
    <property type="match status" value="1"/>
</dbReference>
<comment type="caution">
    <text evidence="13">The sequence shown here is derived from an EMBL/GenBank/DDBJ whole genome shotgun (WGS) entry which is preliminary data.</text>
</comment>